<dbReference type="AlphaFoldDB" id="A0A6A6GZR8"/>
<evidence type="ECO:0000313" key="2">
    <source>
        <dbReference type="Proteomes" id="UP000800092"/>
    </source>
</evidence>
<name>A0A6A6GZR8_VIRVR</name>
<gene>
    <name evidence="1" type="ORF">EV356DRAFT_579502</name>
</gene>
<accession>A0A6A6GZR8</accession>
<sequence length="382" mass="40850">MSSNATLVPVFFGVNIPSEVVNDFLSKAYGTAEQIGCEYKFRIVDNGGSAGSASQAPVADLQPRIFTEGGPRAMLDAIKSYSNITDEVFVILDGQTEKGRATCRLVWRYHAHFASARSQFGPSLVALAALLDGKTTMQQLQNDAAAAGGALTEFTPVFQRGPPKSSELLSLQQRSQEWSRYSTLRNTADEHVILPVFCIAEIPLEVINTFISSIYSSDMASSTEGPHLTLVSSQTITPPVQPTTSPLSSPAAFPFLGVPISALATFIRQNFPGNGLHHTHFIILDSHTASADNASADAKERSCIIGDLKGTRLEEECAEGLKEHGKGDGWKPSEGGLALARVPLLEAFCTCLALDSGDLDVDLIADESASRFDGVNWGLADD</sequence>
<organism evidence="1 2">
    <name type="scientific">Viridothelium virens</name>
    <name type="common">Speckled blister lichen</name>
    <name type="synonym">Trypethelium virens</name>
    <dbReference type="NCBI Taxonomy" id="1048519"/>
    <lineage>
        <taxon>Eukaryota</taxon>
        <taxon>Fungi</taxon>
        <taxon>Dikarya</taxon>
        <taxon>Ascomycota</taxon>
        <taxon>Pezizomycotina</taxon>
        <taxon>Dothideomycetes</taxon>
        <taxon>Dothideomycetes incertae sedis</taxon>
        <taxon>Trypetheliales</taxon>
        <taxon>Trypetheliaceae</taxon>
        <taxon>Viridothelium</taxon>
    </lineage>
</organism>
<dbReference type="EMBL" id="ML991831">
    <property type="protein sequence ID" value="KAF2231139.1"/>
    <property type="molecule type" value="Genomic_DNA"/>
</dbReference>
<evidence type="ECO:0000313" key="1">
    <source>
        <dbReference type="EMBL" id="KAF2231139.1"/>
    </source>
</evidence>
<keyword evidence="2" id="KW-1185">Reference proteome</keyword>
<dbReference type="OrthoDB" id="4483229at2759"/>
<dbReference type="Proteomes" id="UP000800092">
    <property type="component" value="Unassembled WGS sequence"/>
</dbReference>
<reference evidence="1" key="1">
    <citation type="journal article" date="2020" name="Stud. Mycol.">
        <title>101 Dothideomycetes genomes: a test case for predicting lifestyles and emergence of pathogens.</title>
        <authorList>
            <person name="Haridas S."/>
            <person name="Albert R."/>
            <person name="Binder M."/>
            <person name="Bloem J."/>
            <person name="Labutti K."/>
            <person name="Salamov A."/>
            <person name="Andreopoulos B."/>
            <person name="Baker S."/>
            <person name="Barry K."/>
            <person name="Bills G."/>
            <person name="Bluhm B."/>
            <person name="Cannon C."/>
            <person name="Castanera R."/>
            <person name="Culley D."/>
            <person name="Daum C."/>
            <person name="Ezra D."/>
            <person name="Gonzalez J."/>
            <person name="Henrissat B."/>
            <person name="Kuo A."/>
            <person name="Liang C."/>
            <person name="Lipzen A."/>
            <person name="Lutzoni F."/>
            <person name="Magnuson J."/>
            <person name="Mondo S."/>
            <person name="Nolan M."/>
            <person name="Ohm R."/>
            <person name="Pangilinan J."/>
            <person name="Park H.-J."/>
            <person name="Ramirez L."/>
            <person name="Alfaro M."/>
            <person name="Sun H."/>
            <person name="Tritt A."/>
            <person name="Yoshinaga Y."/>
            <person name="Zwiers L.-H."/>
            <person name="Turgeon B."/>
            <person name="Goodwin S."/>
            <person name="Spatafora J."/>
            <person name="Crous P."/>
            <person name="Grigoriev I."/>
        </authorList>
    </citation>
    <scope>NUCLEOTIDE SEQUENCE</scope>
    <source>
        <strain evidence="1">Tuck. ex Michener</strain>
    </source>
</reference>
<protein>
    <submittedName>
        <fullName evidence="1">Uncharacterized protein</fullName>
    </submittedName>
</protein>
<proteinExistence type="predicted"/>